<evidence type="ECO:0000313" key="4">
    <source>
        <dbReference type="Proteomes" id="UP000325690"/>
    </source>
</evidence>
<proteinExistence type="predicted"/>
<sequence length="518" mass="54545">MPRAARVIVLSIFGLLGTAALGALTALLSAVALAATALIVPGTGTPNANIVDKYLENARSRYLAPFSDCTTAADCNLVGIDYPASFYPLSIIPGWCVPGRCETWNVSVGEGVDNLYNHIDPTAADGEYVVFGYSQGGAVVSDALRRIAKDNPDLFAKISHVVTIGNVYNPDGGLFTRLGFLPTIPFLNVTFGPATPTDTGVPMTTIGFQYDPIVYAPLYWGNLLAVANAFAGFDNVHPGYLTPNGNRDEPMSYDYTDEELAAIFATGCPGTYCRVDGNGNEYWMLPAKSLPLMNLIYSFTPDLLKPIVKPLINLSSPVLKVLIDLAYDWSGDPGKVRYLSLLPFDPSTNWLKVGIDLAVAVVQGITDMINGGPTIAIPAGENSDANLLLAQRSVAPEPKQTVVPEGEGEDTGAVTGLSQKTGSDEHLGTGPSESDVEGVGDGTEVEGEDPVGADEQDDLALDEDDLTEEAAEDDDTTTGGDPTDGTQPETPDVTDSDENGAGAPQDADAENDTEKKAA</sequence>
<dbReference type="GeneID" id="74301595"/>
<gene>
    <name evidence="3" type="ORF">MPHL21000_23280</name>
</gene>
<evidence type="ECO:0000313" key="3">
    <source>
        <dbReference type="EMBL" id="KAB7751703.1"/>
    </source>
</evidence>
<organism evidence="3 4">
    <name type="scientific">Mycolicibacterium phlei DSM 43239 = CCUG 21000</name>
    <dbReference type="NCBI Taxonomy" id="1226750"/>
    <lineage>
        <taxon>Bacteria</taxon>
        <taxon>Bacillati</taxon>
        <taxon>Actinomycetota</taxon>
        <taxon>Actinomycetes</taxon>
        <taxon>Mycobacteriales</taxon>
        <taxon>Mycobacteriaceae</taxon>
        <taxon>Mycolicibacterium</taxon>
    </lineage>
</organism>
<comment type="caution">
    <text evidence="3">The sequence shown here is derived from an EMBL/GenBank/DDBJ whole genome shotgun (WGS) entry which is preliminary data.</text>
</comment>
<feature type="region of interest" description="Disordered" evidence="1">
    <location>
        <begin position="396"/>
        <end position="518"/>
    </location>
</feature>
<dbReference type="InterPro" id="IPR029058">
    <property type="entry name" value="AB_hydrolase_fold"/>
</dbReference>
<name>A0A5N5UQ53_MYCPH</name>
<dbReference type="EMBL" id="ANBP01000054">
    <property type="protein sequence ID" value="KAB7751703.1"/>
    <property type="molecule type" value="Genomic_DNA"/>
</dbReference>
<dbReference type="Pfam" id="PF08237">
    <property type="entry name" value="PE-PPE"/>
    <property type="match status" value="1"/>
</dbReference>
<dbReference type="RefSeq" id="WP_082803963.1">
    <property type="nucleotide sequence ID" value="NZ_ANBO01000045.1"/>
</dbReference>
<feature type="compositionally biased region" description="Acidic residues" evidence="1">
    <location>
        <begin position="434"/>
        <end position="476"/>
    </location>
</feature>
<dbReference type="InterPro" id="IPR013228">
    <property type="entry name" value="PE-PPE_C"/>
</dbReference>
<dbReference type="Gene3D" id="3.40.50.1820">
    <property type="entry name" value="alpha/beta hydrolase"/>
    <property type="match status" value="1"/>
</dbReference>
<reference evidence="3 4" key="1">
    <citation type="submission" date="2012-10" db="EMBL/GenBank/DDBJ databases">
        <title>The draft sequence of the Mycobacterium pheli genome.</title>
        <authorList>
            <person name="Pettersson B.M.F."/>
            <person name="Das S."/>
            <person name="Dasgupta S."/>
            <person name="Bhattacharya A."/>
            <person name="Kirsebom L.A."/>
        </authorList>
    </citation>
    <scope>NUCLEOTIDE SEQUENCE [LARGE SCALE GENOMIC DNA]</scope>
    <source>
        <strain evidence="3 4">CCUG 21000</strain>
    </source>
</reference>
<keyword evidence="4" id="KW-1185">Reference proteome</keyword>
<evidence type="ECO:0000256" key="1">
    <source>
        <dbReference type="SAM" id="MobiDB-lite"/>
    </source>
</evidence>
<protein>
    <recommendedName>
        <fullName evidence="2">PE-PPE domain-containing protein</fullName>
    </recommendedName>
</protein>
<dbReference type="Proteomes" id="UP000325690">
    <property type="component" value="Unassembled WGS sequence"/>
</dbReference>
<accession>A0A5N5UQ53</accession>
<dbReference type="SUPFAM" id="SSF53474">
    <property type="entry name" value="alpha/beta-Hydrolases"/>
    <property type="match status" value="1"/>
</dbReference>
<evidence type="ECO:0000259" key="2">
    <source>
        <dbReference type="Pfam" id="PF08237"/>
    </source>
</evidence>
<feature type="compositionally biased region" description="Low complexity" evidence="1">
    <location>
        <begin position="477"/>
        <end position="491"/>
    </location>
</feature>
<dbReference type="AlphaFoldDB" id="A0A5N5UQ53"/>
<feature type="domain" description="PE-PPE" evidence="2">
    <location>
        <begin position="78"/>
        <end position="328"/>
    </location>
</feature>